<gene>
    <name evidence="3" type="ORF">UREG_06915</name>
</gene>
<name>C4JWH3_UNCRE</name>
<dbReference type="AlphaFoldDB" id="C4JWH3"/>
<dbReference type="SUPFAM" id="SSF54001">
    <property type="entry name" value="Cysteine proteinases"/>
    <property type="match status" value="1"/>
</dbReference>
<dbReference type="eggNOG" id="KOG2606">
    <property type="taxonomic scope" value="Eukaryota"/>
</dbReference>
<evidence type="ECO:0000256" key="1">
    <source>
        <dbReference type="SAM" id="MobiDB-lite"/>
    </source>
</evidence>
<feature type="compositionally biased region" description="Basic residues" evidence="1">
    <location>
        <begin position="20"/>
        <end position="32"/>
    </location>
</feature>
<dbReference type="GeneID" id="8442454"/>
<dbReference type="Proteomes" id="UP000002058">
    <property type="component" value="Unassembled WGS sequence"/>
</dbReference>
<dbReference type="InterPro" id="IPR049771">
    <property type="entry name" value="OTU2-like_OTU"/>
</dbReference>
<dbReference type="InParanoid" id="C4JWH3"/>
<dbReference type="InterPro" id="IPR038765">
    <property type="entry name" value="Papain-like_cys_pep_sf"/>
</dbReference>
<reference evidence="4" key="1">
    <citation type="journal article" date="2009" name="Genome Res.">
        <title>Comparative genomic analyses of the human fungal pathogens Coccidioides and their relatives.</title>
        <authorList>
            <person name="Sharpton T.J."/>
            <person name="Stajich J.E."/>
            <person name="Rounsley S.D."/>
            <person name="Gardner M.J."/>
            <person name="Wortman J.R."/>
            <person name="Jordar V.S."/>
            <person name="Maiti R."/>
            <person name="Kodira C.D."/>
            <person name="Neafsey D.E."/>
            <person name="Zeng Q."/>
            <person name="Hung C.-Y."/>
            <person name="McMahan C."/>
            <person name="Muszewska A."/>
            <person name="Grynberg M."/>
            <person name="Mandel M.A."/>
            <person name="Kellner E.M."/>
            <person name="Barker B.M."/>
            <person name="Galgiani J.N."/>
            <person name="Orbach M.J."/>
            <person name="Kirkland T.N."/>
            <person name="Cole G.T."/>
            <person name="Henn M.R."/>
            <person name="Birren B.W."/>
            <person name="Taylor J.W."/>
        </authorList>
    </citation>
    <scope>NUCLEOTIDE SEQUENCE [LARGE SCALE GENOMIC DNA]</scope>
    <source>
        <strain evidence="4">UAMH 1704</strain>
    </source>
</reference>
<feature type="region of interest" description="Disordered" evidence="1">
    <location>
        <begin position="49"/>
        <end position="148"/>
    </location>
</feature>
<feature type="region of interest" description="Disordered" evidence="1">
    <location>
        <begin position="1"/>
        <end position="37"/>
    </location>
</feature>
<dbReference type="InterPro" id="IPR003323">
    <property type="entry name" value="OTU_dom"/>
</dbReference>
<dbReference type="PROSITE" id="PS50802">
    <property type="entry name" value="OTU"/>
    <property type="match status" value="1"/>
</dbReference>
<dbReference type="STRING" id="336963.C4JWH3"/>
<sequence length="319" mass="34993">MEDLQAKHRKEQRDLQARITQKKKSATKKTRKGVNDECESWQRELLERQQAEIAQLDGDPPAEDLDDLNIADDSEAAATSDGLRDADSKTASPARSTTPSSSTLPSQTGPKKPSRQKARLARRAAEREADAAAAASEAANQVDRRSNEKEAMQAVFTRLALTERDIAPDGHCLYSAVATQLAEVGLGLRSAGSKNTEDLGADAGEQTSTSKVDGYKSVRQVTGKYVLAHADDFSAFIEEPLDEYARKIMFTAEWGGQLELQAMARAYGVEINVIQGDGRIEKFEPGDTNDEGERKKIWLAYYRHSYGLGEHYNALSQAA</sequence>
<dbReference type="EMBL" id="CH476618">
    <property type="protein sequence ID" value="EEP82050.1"/>
    <property type="molecule type" value="Genomic_DNA"/>
</dbReference>
<accession>C4JWH3</accession>
<evidence type="ECO:0000313" key="3">
    <source>
        <dbReference type="EMBL" id="EEP82050.1"/>
    </source>
</evidence>
<dbReference type="Gene3D" id="3.90.70.80">
    <property type="match status" value="1"/>
</dbReference>
<dbReference type="KEGG" id="ure:UREG_06915"/>
<protein>
    <recommendedName>
        <fullName evidence="2">OTU domain-containing protein</fullName>
    </recommendedName>
</protein>
<dbReference type="InterPro" id="IPR050704">
    <property type="entry name" value="Peptidase_C85-like"/>
</dbReference>
<dbReference type="GO" id="GO:0016579">
    <property type="term" value="P:protein deubiquitination"/>
    <property type="evidence" value="ECO:0007669"/>
    <property type="project" value="TreeGrafter"/>
</dbReference>
<dbReference type="OrthoDB" id="415023at2759"/>
<feature type="compositionally biased region" description="Basic and acidic residues" evidence="1">
    <location>
        <begin position="1"/>
        <end position="16"/>
    </location>
</feature>
<dbReference type="VEuPathDB" id="FungiDB:UREG_06915"/>
<dbReference type="FunCoup" id="C4JWH3">
    <property type="interactions" value="600"/>
</dbReference>
<dbReference type="Pfam" id="PF02338">
    <property type="entry name" value="OTU"/>
    <property type="match status" value="1"/>
</dbReference>
<keyword evidence="4" id="KW-1185">Reference proteome</keyword>
<dbReference type="CDD" id="cd22762">
    <property type="entry name" value="OTU_fungi_OTU2-like"/>
    <property type="match status" value="1"/>
</dbReference>
<feature type="domain" description="OTU" evidence="2">
    <location>
        <begin position="161"/>
        <end position="318"/>
    </location>
</feature>
<dbReference type="PANTHER" id="PTHR12419">
    <property type="entry name" value="OTU DOMAIN CONTAINING PROTEIN"/>
    <property type="match status" value="1"/>
</dbReference>
<proteinExistence type="predicted"/>
<feature type="compositionally biased region" description="Basic residues" evidence="1">
    <location>
        <begin position="112"/>
        <end position="122"/>
    </location>
</feature>
<dbReference type="RefSeq" id="XP_002583948.1">
    <property type="nucleotide sequence ID" value="XM_002583902.1"/>
</dbReference>
<evidence type="ECO:0000259" key="2">
    <source>
        <dbReference type="PROSITE" id="PS50802"/>
    </source>
</evidence>
<dbReference type="GO" id="GO:0004843">
    <property type="term" value="F:cysteine-type deubiquitinase activity"/>
    <property type="evidence" value="ECO:0007669"/>
    <property type="project" value="TreeGrafter"/>
</dbReference>
<dbReference type="PANTHER" id="PTHR12419:SF10">
    <property type="entry name" value="DEUBIQUITINASE OTUD6B"/>
    <property type="match status" value="1"/>
</dbReference>
<dbReference type="OMA" id="YELGAHY"/>
<feature type="compositionally biased region" description="Low complexity" evidence="1">
    <location>
        <begin position="89"/>
        <end position="110"/>
    </location>
</feature>
<dbReference type="HOGENOM" id="CLU_034963_2_0_1"/>
<evidence type="ECO:0000313" key="4">
    <source>
        <dbReference type="Proteomes" id="UP000002058"/>
    </source>
</evidence>
<organism evidence="3 4">
    <name type="scientific">Uncinocarpus reesii (strain UAMH 1704)</name>
    <dbReference type="NCBI Taxonomy" id="336963"/>
    <lineage>
        <taxon>Eukaryota</taxon>
        <taxon>Fungi</taxon>
        <taxon>Dikarya</taxon>
        <taxon>Ascomycota</taxon>
        <taxon>Pezizomycotina</taxon>
        <taxon>Eurotiomycetes</taxon>
        <taxon>Eurotiomycetidae</taxon>
        <taxon>Onygenales</taxon>
        <taxon>Onygenaceae</taxon>
        <taxon>Uncinocarpus</taxon>
    </lineage>
</organism>
<feature type="compositionally biased region" description="Acidic residues" evidence="1">
    <location>
        <begin position="60"/>
        <end position="75"/>
    </location>
</feature>